<dbReference type="InterPro" id="IPR036291">
    <property type="entry name" value="NAD(P)-bd_dom_sf"/>
</dbReference>
<evidence type="ECO:0000313" key="2">
    <source>
        <dbReference type="EMBL" id="MFD2801557.1"/>
    </source>
</evidence>
<reference evidence="3" key="1">
    <citation type="journal article" date="2019" name="Int. J. Syst. Evol. Microbiol.">
        <title>The Global Catalogue of Microorganisms (GCM) 10K type strain sequencing project: providing services to taxonomists for standard genome sequencing and annotation.</title>
        <authorList>
            <consortium name="The Broad Institute Genomics Platform"/>
            <consortium name="The Broad Institute Genome Sequencing Center for Infectious Disease"/>
            <person name="Wu L."/>
            <person name="Ma J."/>
        </authorList>
    </citation>
    <scope>NUCLEOTIDE SEQUENCE [LARGE SCALE GENOMIC DNA]</scope>
    <source>
        <strain evidence="3">IBRC-M 10906</strain>
    </source>
</reference>
<protein>
    <submittedName>
        <fullName evidence="2">SDR family NAD(P)-dependent oxidoreductase</fullName>
    </submittedName>
</protein>
<keyword evidence="3" id="KW-1185">Reference proteome</keyword>
<proteinExistence type="predicted"/>
<gene>
    <name evidence="2" type="ORF">ACFS2C_19385</name>
</gene>
<dbReference type="EMBL" id="JBHUOF010000032">
    <property type="protein sequence ID" value="MFD2801557.1"/>
    <property type="molecule type" value="Genomic_DNA"/>
</dbReference>
<dbReference type="Pfam" id="PF00106">
    <property type="entry name" value="adh_short"/>
    <property type="match status" value="1"/>
</dbReference>
<sequence length="86" mass="9337">MATRPCTKAPPTGGDLVNPPPGTLPDLAGRCRDQEARRRTRGMDVLVNNADIAAATRFAEVTAERWRHTMTVDLDGVFHCTHAALP</sequence>
<feature type="region of interest" description="Disordered" evidence="1">
    <location>
        <begin position="1"/>
        <end position="37"/>
    </location>
</feature>
<dbReference type="SUPFAM" id="SSF51735">
    <property type="entry name" value="NAD(P)-binding Rossmann-fold domains"/>
    <property type="match status" value="1"/>
</dbReference>
<comment type="caution">
    <text evidence="2">The sequence shown here is derived from an EMBL/GenBank/DDBJ whole genome shotgun (WGS) entry which is preliminary data.</text>
</comment>
<dbReference type="Proteomes" id="UP001597478">
    <property type="component" value="Unassembled WGS sequence"/>
</dbReference>
<dbReference type="InterPro" id="IPR002347">
    <property type="entry name" value="SDR_fam"/>
</dbReference>
<evidence type="ECO:0000256" key="1">
    <source>
        <dbReference type="SAM" id="MobiDB-lite"/>
    </source>
</evidence>
<dbReference type="RefSeq" id="WP_377392644.1">
    <property type="nucleotide sequence ID" value="NZ_JBHSAN010000031.1"/>
</dbReference>
<dbReference type="Gene3D" id="3.40.50.720">
    <property type="entry name" value="NAD(P)-binding Rossmann-like Domain"/>
    <property type="match status" value="1"/>
</dbReference>
<evidence type="ECO:0000313" key="3">
    <source>
        <dbReference type="Proteomes" id="UP001597478"/>
    </source>
</evidence>
<organism evidence="2 3">
    <name type="scientific">Prauserella oleivorans</name>
    <dbReference type="NCBI Taxonomy" id="1478153"/>
    <lineage>
        <taxon>Bacteria</taxon>
        <taxon>Bacillati</taxon>
        <taxon>Actinomycetota</taxon>
        <taxon>Actinomycetes</taxon>
        <taxon>Pseudonocardiales</taxon>
        <taxon>Pseudonocardiaceae</taxon>
        <taxon>Prauserella</taxon>
    </lineage>
</organism>
<accession>A0ABW5WCT0</accession>
<name>A0ABW5WCT0_9PSEU</name>